<organism evidence="1 2">
    <name type="scientific">Portunus trituberculatus</name>
    <name type="common">Swimming crab</name>
    <name type="synonym">Neptunus trituberculatus</name>
    <dbReference type="NCBI Taxonomy" id="210409"/>
    <lineage>
        <taxon>Eukaryota</taxon>
        <taxon>Metazoa</taxon>
        <taxon>Ecdysozoa</taxon>
        <taxon>Arthropoda</taxon>
        <taxon>Crustacea</taxon>
        <taxon>Multicrustacea</taxon>
        <taxon>Malacostraca</taxon>
        <taxon>Eumalacostraca</taxon>
        <taxon>Eucarida</taxon>
        <taxon>Decapoda</taxon>
        <taxon>Pleocyemata</taxon>
        <taxon>Brachyura</taxon>
        <taxon>Eubrachyura</taxon>
        <taxon>Portunoidea</taxon>
        <taxon>Portunidae</taxon>
        <taxon>Portuninae</taxon>
        <taxon>Portunus</taxon>
    </lineage>
</organism>
<proteinExistence type="predicted"/>
<keyword evidence="2" id="KW-1185">Reference proteome</keyword>
<evidence type="ECO:0000313" key="1">
    <source>
        <dbReference type="EMBL" id="MPC13827.1"/>
    </source>
</evidence>
<reference evidence="1 2" key="1">
    <citation type="submission" date="2019-05" db="EMBL/GenBank/DDBJ databases">
        <title>Another draft genome of Portunus trituberculatus and its Hox gene families provides insights of decapod evolution.</title>
        <authorList>
            <person name="Jeong J.-H."/>
            <person name="Song I."/>
            <person name="Kim S."/>
            <person name="Choi T."/>
            <person name="Kim D."/>
            <person name="Ryu S."/>
            <person name="Kim W."/>
        </authorList>
    </citation>
    <scope>NUCLEOTIDE SEQUENCE [LARGE SCALE GENOMIC DNA]</scope>
    <source>
        <tissue evidence="1">Muscle</tissue>
    </source>
</reference>
<gene>
    <name evidence="1" type="ORF">E2C01_006575</name>
</gene>
<evidence type="ECO:0000313" key="2">
    <source>
        <dbReference type="Proteomes" id="UP000324222"/>
    </source>
</evidence>
<dbReference type="AlphaFoldDB" id="A0A5B7CVG1"/>
<protein>
    <submittedName>
        <fullName evidence="1">Uncharacterized protein</fullName>
    </submittedName>
</protein>
<sequence>MNKTIRSGALTEDTVACDGVWWLVVMETGESASMWAGGGRSCYGNDSSHNLYSGIRWSNKTIVHLQPQRGTRGAEMHHRNQSLADDFLQTVSRV</sequence>
<dbReference type="Proteomes" id="UP000324222">
    <property type="component" value="Unassembled WGS sequence"/>
</dbReference>
<comment type="caution">
    <text evidence="1">The sequence shown here is derived from an EMBL/GenBank/DDBJ whole genome shotgun (WGS) entry which is preliminary data.</text>
</comment>
<accession>A0A5B7CVG1</accession>
<dbReference type="EMBL" id="VSRR010000309">
    <property type="protein sequence ID" value="MPC13827.1"/>
    <property type="molecule type" value="Genomic_DNA"/>
</dbReference>
<name>A0A5B7CVG1_PORTR</name>